<keyword evidence="2" id="KW-0808">Transferase</keyword>
<dbReference type="InterPro" id="IPR000182">
    <property type="entry name" value="GNAT_dom"/>
</dbReference>
<proteinExistence type="predicted"/>
<feature type="domain" description="N-acetyltransferase" evidence="1">
    <location>
        <begin position="26"/>
        <end position="151"/>
    </location>
</feature>
<evidence type="ECO:0000313" key="2">
    <source>
        <dbReference type="EMBL" id="KRM71715.1"/>
    </source>
</evidence>
<dbReference type="SUPFAM" id="SSF55729">
    <property type="entry name" value="Acyl-CoA N-acyltransferases (Nat)"/>
    <property type="match status" value="1"/>
</dbReference>
<organism evidence="2 3">
    <name type="scientific">Lacticaseibacillus brantae DSM 23927</name>
    <dbReference type="NCBI Taxonomy" id="1423727"/>
    <lineage>
        <taxon>Bacteria</taxon>
        <taxon>Bacillati</taxon>
        <taxon>Bacillota</taxon>
        <taxon>Bacilli</taxon>
        <taxon>Lactobacillales</taxon>
        <taxon>Lactobacillaceae</taxon>
        <taxon>Lacticaseibacillus</taxon>
    </lineage>
</organism>
<accession>A0A0R2B7X9</accession>
<sequence>MASFEKYHPIMSAHYTMDWLTSFTVKDIFALRHDQSVATGSGRQADAQITDTVTYVNQAMRLVMSNQALLYGIEDRLTQAFLGSFGLLEIHDQQAQVQFELLPTVQAQGVMGEVLPRMIGFAFFELGLTELTATVPAANTVAAHLLANHHFQAADDGRYTLTPDDIGNDPAYQF</sequence>
<dbReference type="RefSeq" id="WP_057894660.1">
    <property type="nucleotide sequence ID" value="NZ_AYZQ01000003.1"/>
</dbReference>
<evidence type="ECO:0000259" key="1">
    <source>
        <dbReference type="Pfam" id="PF13302"/>
    </source>
</evidence>
<evidence type="ECO:0000313" key="3">
    <source>
        <dbReference type="Proteomes" id="UP000051672"/>
    </source>
</evidence>
<dbReference type="STRING" id="1423727.FC34_GL001374"/>
<reference evidence="2 3" key="1">
    <citation type="journal article" date="2015" name="Genome Announc.">
        <title>Expanding the biotechnology potential of lactobacilli through comparative genomics of 213 strains and associated genera.</title>
        <authorList>
            <person name="Sun Z."/>
            <person name="Harris H.M."/>
            <person name="McCann A."/>
            <person name="Guo C."/>
            <person name="Argimon S."/>
            <person name="Zhang W."/>
            <person name="Yang X."/>
            <person name="Jeffery I.B."/>
            <person name="Cooney J.C."/>
            <person name="Kagawa T.F."/>
            <person name="Liu W."/>
            <person name="Song Y."/>
            <person name="Salvetti E."/>
            <person name="Wrobel A."/>
            <person name="Rasinkangas P."/>
            <person name="Parkhill J."/>
            <person name="Rea M.C."/>
            <person name="O'Sullivan O."/>
            <person name="Ritari J."/>
            <person name="Douillard F.P."/>
            <person name="Paul Ross R."/>
            <person name="Yang R."/>
            <person name="Briner A.E."/>
            <person name="Felis G.E."/>
            <person name="de Vos W.M."/>
            <person name="Barrangou R."/>
            <person name="Klaenhammer T.R."/>
            <person name="Caufield P.W."/>
            <person name="Cui Y."/>
            <person name="Zhang H."/>
            <person name="O'Toole P.W."/>
        </authorList>
    </citation>
    <scope>NUCLEOTIDE SEQUENCE [LARGE SCALE GENOMIC DNA]</scope>
    <source>
        <strain evidence="2 3">DSM 23927</strain>
    </source>
</reference>
<gene>
    <name evidence="2" type="ORF">FC34_GL001374</name>
</gene>
<dbReference type="PATRIC" id="fig|1423727.3.peg.1394"/>
<protein>
    <submittedName>
        <fullName evidence="2">Alanine acetyl transferase</fullName>
    </submittedName>
</protein>
<dbReference type="EMBL" id="AYZQ01000003">
    <property type="protein sequence ID" value="KRM71715.1"/>
    <property type="molecule type" value="Genomic_DNA"/>
</dbReference>
<name>A0A0R2B7X9_9LACO</name>
<keyword evidence="3" id="KW-1185">Reference proteome</keyword>
<dbReference type="GO" id="GO:0016747">
    <property type="term" value="F:acyltransferase activity, transferring groups other than amino-acyl groups"/>
    <property type="evidence" value="ECO:0007669"/>
    <property type="project" value="InterPro"/>
</dbReference>
<dbReference type="AlphaFoldDB" id="A0A0R2B7X9"/>
<dbReference type="InterPro" id="IPR016181">
    <property type="entry name" value="Acyl_CoA_acyltransferase"/>
</dbReference>
<comment type="caution">
    <text evidence="2">The sequence shown here is derived from an EMBL/GenBank/DDBJ whole genome shotgun (WGS) entry which is preliminary data.</text>
</comment>
<dbReference type="Proteomes" id="UP000051672">
    <property type="component" value="Unassembled WGS sequence"/>
</dbReference>
<dbReference type="OrthoDB" id="2249426at2"/>
<dbReference type="Gene3D" id="3.40.630.30">
    <property type="match status" value="1"/>
</dbReference>
<dbReference type="Pfam" id="PF13302">
    <property type="entry name" value="Acetyltransf_3"/>
    <property type="match status" value="1"/>
</dbReference>